<organism evidence="4 5">
    <name type="scientific">Legionella maioricensis</name>
    <dbReference type="NCBI Taxonomy" id="2896528"/>
    <lineage>
        <taxon>Bacteria</taxon>
        <taxon>Pseudomonadati</taxon>
        <taxon>Pseudomonadota</taxon>
        <taxon>Gammaproteobacteria</taxon>
        <taxon>Legionellales</taxon>
        <taxon>Legionellaceae</taxon>
        <taxon>Legionella</taxon>
    </lineage>
</organism>
<dbReference type="InterPro" id="IPR036770">
    <property type="entry name" value="Ankyrin_rpt-contain_sf"/>
</dbReference>
<evidence type="ECO:0000256" key="3">
    <source>
        <dbReference type="PROSITE-ProRule" id="PRU00023"/>
    </source>
</evidence>
<dbReference type="Gene3D" id="1.25.40.20">
    <property type="entry name" value="Ankyrin repeat-containing domain"/>
    <property type="match status" value="1"/>
</dbReference>
<name>A0A9X2CYK5_9GAMM</name>
<dbReference type="SUPFAM" id="SSF48403">
    <property type="entry name" value="Ankyrin repeat"/>
    <property type="match status" value="1"/>
</dbReference>
<reference evidence="4" key="1">
    <citation type="submission" date="2021-11" db="EMBL/GenBank/DDBJ databases">
        <title>Legionella maioricencis sp. nov., a new species isolated from hot water samples in Mallorca.</title>
        <authorList>
            <person name="Crespi S."/>
            <person name="Drasar V."/>
            <person name="Salva-Serra F."/>
            <person name="Jaen-Luchoro D."/>
            <person name="Pineiro-Iglesias B."/>
            <person name="Aliaga F."/>
            <person name="Fernandez-Juarez V."/>
            <person name="Coll G."/>
            <person name="Moore E.R.B."/>
            <person name="Bennasar-Figueras A."/>
        </authorList>
    </citation>
    <scope>NUCLEOTIDE SEQUENCE</scope>
    <source>
        <strain evidence="4">HCPI-6</strain>
    </source>
</reference>
<dbReference type="SMART" id="SM00248">
    <property type="entry name" value="ANK"/>
    <property type="match status" value="5"/>
</dbReference>
<evidence type="ECO:0000256" key="2">
    <source>
        <dbReference type="ARBA" id="ARBA00023043"/>
    </source>
</evidence>
<protein>
    <submittedName>
        <fullName evidence="4">Ankyrin repeat domain-containing protein</fullName>
    </submittedName>
</protein>
<comment type="caution">
    <text evidence="4">The sequence shown here is derived from an EMBL/GenBank/DDBJ whole genome shotgun (WGS) entry which is preliminary data.</text>
</comment>
<keyword evidence="5" id="KW-1185">Reference proteome</keyword>
<evidence type="ECO:0000256" key="1">
    <source>
        <dbReference type="ARBA" id="ARBA00022737"/>
    </source>
</evidence>
<dbReference type="EMBL" id="JAJKBJ010000003">
    <property type="protein sequence ID" value="MCL9683275.1"/>
    <property type="molecule type" value="Genomic_DNA"/>
</dbReference>
<dbReference type="NCBIfam" id="NF043022">
    <property type="entry name" value="T4SS_AnkG"/>
    <property type="match status" value="1"/>
</dbReference>
<dbReference type="PANTHER" id="PTHR24198">
    <property type="entry name" value="ANKYRIN REPEAT AND PROTEIN KINASE DOMAIN-CONTAINING PROTEIN"/>
    <property type="match status" value="1"/>
</dbReference>
<proteinExistence type="predicted"/>
<accession>A0A9X2CYK5</accession>
<dbReference type="InterPro" id="IPR002110">
    <property type="entry name" value="Ankyrin_rpt"/>
</dbReference>
<dbReference type="Proteomes" id="UP001139721">
    <property type="component" value="Unassembled WGS sequence"/>
</dbReference>
<evidence type="ECO:0000313" key="5">
    <source>
        <dbReference type="Proteomes" id="UP001139721"/>
    </source>
</evidence>
<gene>
    <name evidence="4" type="ORF">LOX96_04160</name>
</gene>
<keyword evidence="2 3" id="KW-0040">ANK repeat</keyword>
<dbReference type="AlphaFoldDB" id="A0A9X2CYK5"/>
<dbReference type="RefSeq" id="WP_250419495.1">
    <property type="nucleotide sequence ID" value="NZ_JAJKBJ010000003.1"/>
</dbReference>
<sequence length="514" mass="58441">MNVILLFLYFGFLLTLILSLLGKWRTKAPDPNSLTHDAITTVLKDLEHPDFDGVCYGFTLNWALATATHKEKLFYRQIHLLRVHQTNVPAAIARVMNKKRHNKLLTADEKVIETLPALCKRICIAQDPLEYKMKYGKLVWQADIPAILNKISSKSARPRHIFYKTHTFASKQEAESYFNLLQTIGINSKVAVMISSSDHAMGFRRSGHLWRFININDLYQQQVNHPYFMFTSEQLVNELYRVSTTGPLVRRLTVNTDFIALRSYNQLFQSLHNVFPAFPLNSRTTYPEKISFFVMAALQGDILTVKKCLNSGWPIFFNCQMGDNSPLLTAIYQGRREVVKTMLASTHFRINQRHKKNGATLLHLACKYGGAGMVEDLLEMKRIDINAQDNKGRTPLMIACQSTIITNEAALFGLLLNKGASLVIKDKEGLTALDHAIRNKHTFAIKMIKIKLQTQRSQSLTPPARTPSKATSFKATFFNKVGRKLPAERSLESGLHEQEQWGICKNDDLLKTSI</sequence>
<evidence type="ECO:0000313" key="4">
    <source>
        <dbReference type="EMBL" id="MCL9683275.1"/>
    </source>
</evidence>
<feature type="repeat" description="ANK" evidence="3">
    <location>
        <begin position="357"/>
        <end position="390"/>
    </location>
</feature>
<feature type="repeat" description="ANK" evidence="3">
    <location>
        <begin position="391"/>
        <end position="427"/>
    </location>
</feature>
<dbReference type="PANTHER" id="PTHR24198:SF165">
    <property type="entry name" value="ANKYRIN REPEAT-CONTAINING PROTEIN-RELATED"/>
    <property type="match status" value="1"/>
</dbReference>
<keyword evidence="1" id="KW-0677">Repeat</keyword>
<dbReference type="PROSITE" id="PS50088">
    <property type="entry name" value="ANK_REPEAT"/>
    <property type="match status" value="2"/>
</dbReference>
<dbReference type="Pfam" id="PF12796">
    <property type="entry name" value="Ank_2"/>
    <property type="match status" value="1"/>
</dbReference>